<dbReference type="EMBL" id="JABJRC010000005">
    <property type="protein sequence ID" value="NOL42726.1"/>
    <property type="molecule type" value="Genomic_DNA"/>
</dbReference>
<dbReference type="Proteomes" id="UP000553957">
    <property type="component" value="Unassembled WGS sequence"/>
</dbReference>
<dbReference type="RefSeq" id="WP_171675225.1">
    <property type="nucleotide sequence ID" value="NZ_BAAAGT010000004.1"/>
</dbReference>
<sequence length="246" mass="26283">MKIVVLGGGWLLGSMVLRRLTDAGHQAVGASSNTGVNPLTGEGLDRVLEGASVVVDLTNSPSFEDTPQVELFRTAITNTLRAEQAAGVSHHVAFAVVGTERSPQVPHFRAKLAETELIKSSGIPYSLVHATQMYELLTPVAASFDLDGVLRVQPVDFQPVAADEVADHLAEVALGHPLNDRVDIAGPDRSRMDEFFRTALALRGDPREVVADPNARCYGTVLTQDALVPAGPAVLGKIRYANWSNN</sequence>
<evidence type="ECO:0000313" key="4">
    <source>
        <dbReference type="Proteomes" id="UP000553957"/>
    </source>
</evidence>
<dbReference type="EMBL" id="JACHKF010000001">
    <property type="protein sequence ID" value="MBB6566619.1"/>
    <property type="molecule type" value="Genomic_DNA"/>
</dbReference>
<protein>
    <submittedName>
        <fullName evidence="2">SDR family oxidoreductase</fullName>
    </submittedName>
</protein>
<name>A0A7Y4P0J4_9ACTN</name>
<proteinExistence type="predicted"/>
<keyword evidence="3" id="KW-1185">Reference proteome</keyword>
<dbReference type="Proteomes" id="UP000534306">
    <property type="component" value="Unassembled WGS sequence"/>
</dbReference>
<reference evidence="2 3" key="1">
    <citation type="submission" date="2020-05" db="EMBL/GenBank/DDBJ databases">
        <title>Genome sequence of Kribbella sandramycini ATCC 39419.</title>
        <authorList>
            <person name="Maclea K.S."/>
            <person name="Fair J.L."/>
        </authorList>
    </citation>
    <scope>NUCLEOTIDE SEQUENCE [LARGE SCALE GENOMIC DNA]</scope>
    <source>
        <strain evidence="2 3">ATCC 39419</strain>
    </source>
</reference>
<reference evidence="1 4" key="2">
    <citation type="submission" date="2020-08" db="EMBL/GenBank/DDBJ databases">
        <title>Sequencing the genomes of 1000 actinobacteria strains.</title>
        <authorList>
            <person name="Klenk H.-P."/>
        </authorList>
    </citation>
    <scope>NUCLEOTIDE SEQUENCE [LARGE SCALE GENOMIC DNA]</scope>
    <source>
        <strain evidence="1 4">DSM 15626</strain>
    </source>
</reference>
<evidence type="ECO:0000313" key="1">
    <source>
        <dbReference type="EMBL" id="MBB6566619.1"/>
    </source>
</evidence>
<dbReference type="Gene3D" id="3.40.50.720">
    <property type="entry name" value="NAD(P)-binding Rossmann-like Domain"/>
    <property type="match status" value="1"/>
</dbReference>
<dbReference type="AlphaFoldDB" id="A0A7Y4P0J4"/>
<dbReference type="InterPro" id="IPR036291">
    <property type="entry name" value="NAD(P)-bd_dom_sf"/>
</dbReference>
<gene>
    <name evidence="1" type="ORF">HNR71_002256</name>
    <name evidence="2" type="ORF">HPO96_20995</name>
</gene>
<accession>A0A7Y4P0J4</accession>
<comment type="caution">
    <text evidence="2">The sequence shown here is derived from an EMBL/GenBank/DDBJ whole genome shotgun (WGS) entry which is preliminary data.</text>
</comment>
<organism evidence="2 3">
    <name type="scientific">Kribbella sandramycini</name>
    <dbReference type="NCBI Taxonomy" id="60450"/>
    <lineage>
        <taxon>Bacteria</taxon>
        <taxon>Bacillati</taxon>
        <taxon>Actinomycetota</taxon>
        <taxon>Actinomycetes</taxon>
        <taxon>Propionibacteriales</taxon>
        <taxon>Kribbellaceae</taxon>
        <taxon>Kribbella</taxon>
    </lineage>
</organism>
<dbReference type="SUPFAM" id="SSF51735">
    <property type="entry name" value="NAD(P)-binding Rossmann-fold domains"/>
    <property type="match status" value="1"/>
</dbReference>
<evidence type="ECO:0000313" key="2">
    <source>
        <dbReference type="EMBL" id="NOL42726.1"/>
    </source>
</evidence>
<evidence type="ECO:0000313" key="3">
    <source>
        <dbReference type="Proteomes" id="UP000534306"/>
    </source>
</evidence>